<dbReference type="AlphaFoldDB" id="A0A975G6H7"/>
<accession>A0A975G6H7</accession>
<feature type="region of interest" description="Disordered" evidence="1">
    <location>
        <begin position="22"/>
        <end position="86"/>
    </location>
</feature>
<dbReference type="RefSeq" id="WP_211629777.1">
    <property type="nucleotide sequence ID" value="NZ_CP073100.1"/>
</dbReference>
<feature type="signal peptide" evidence="2">
    <location>
        <begin position="1"/>
        <end position="20"/>
    </location>
</feature>
<gene>
    <name evidence="4" type="ORF">KBB96_12480</name>
</gene>
<dbReference type="GO" id="GO:0003677">
    <property type="term" value="F:DNA binding"/>
    <property type="evidence" value="ECO:0007669"/>
    <property type="project" value="InterPro"/>
</dbReference>
<organism evidence="4 5">
    <name type="scientific">Luteolibacter ambystomatis</name>
    <dbReference type="NCBI Taxonomy" id="2824561"/>
    <lineage>
        <taxon>Bacteria</taxon>
        <taxon>Pseudomonadati</taxon>
        <taxon>Verrucomicrobiota</taxon>
        <taxon>Verrucomicrobiia</taxon>
        <taxon>Verrucomicrobiales</taxon>
        <taxon>Verrucomicrobiaceae</taxon>
        <taxon>Luteolibacter</taxon>
    </lineage>
</organism>
<sequence length="176" mass="18230">MKRVIATVSVLGLSMFSLLAADPTPKAGDAKDKPAETSTKKEKKAAPAAPAADKKKEEAKPGESAADKELLAHAAKSSATLTEPQKAKLLDIANTGDDKALEAIPGVGDKKAANIKAARPLKTVDDLILVKGIGEKTFDGIVKWAAGDFKAEEKPAKEEKKPAAKPEAPKGGKKAA</sequence>
<dbReference type="Gene3D" id="1.10.150.320">
    <property type="entry name" value="Photosystem II 12 kDa extrinsic protein"/>
    <property type="match status" value="1"/>
</dbReference>
<dbReference type="InterPro" id="IPR010994">
    <property type="entry name" value="RuvA_2-like"/>
</dbReference>
<feature type="domain" description="Helix-hairpin-helix DNA-binding motif class 1" evidence="3">
    <location>
        <begin position="125"/>
        <end position="144"/>
    </location>
</feature>
<evidence type="ECO:0000256" key="1">
    <source>
        <dbReference type="SAM" id="MobiDB-lite"/>
    </source>
</evidence>
<dbReference type="InterPro" id="IPR003583">
    <property type="entry name" value="Hlx-hairpin-Hlx_DNA-bd_motif"/>
</dbReference>
<name>A0A975G6H7_9BACT</name>
<keyword evidence="5" id="KW-1185">Reference proteome</keyword>
<dbReference type="Proteomes" id="UP000676169">
    <property type="component" value="Chromosome"/>
</dbReference>
<keyword evidence="2" id="KW-0732">Signal</keyword>
<dbReference type="SUPFAM" id="SSF47781">
    <property type="entry name" value="RuvA domain 2-like"/>
    <property type="match status" value="1"/>
</dbReference>
<dbReference type="EMBL" id="CP073100">
    <property type="protein sequence ID" value="QUE49688.1"/>
    <property type="molecule type" value="Genomic_DNA"/>
</dbReference>
<evidence type="ECO:0000259" key="3">
    <source>
        <dbReference type="SMART" id="SM00278"/>
    </source>
</evidence>
<evidence type="ECO:0000313" key="5">
    <source>
        <dbReference type="Proteomes" id="UP000676169"/>
    </source>
</evidence>
<feature type="compositionally biased region" description="Basic and acidic residues" evidence="1">
    <location>
        <begin position="52"/>
        <end position="71"/>
    </location>
</feature>
<evidence type="ECO:0000313" key="4">
    <source>
        <dbReference type="EMBL" id="QUE49688.1"/>
    </source>
</evidence>
<feature type="chain" id="PRO_5037332903" evidence="2">
    <location>
        <begin position="21"/>
        <end position="176"/>
    </location>
</feature>
<feature type="compositionally biased region" description="Basic and acidic residues" evidence="1">
    <location>
        <begin position="28"/>
        <end position="40"/>
    </location>
</feature>
<evidence type="ECO:0000256" key="2">
    <source>
        <dbReference type="SAM" id="SignalP"/>
    </source>
</evidence>
<feature type="region of interest" description="Disordered" evidence="1">
    <location>
        <begin position="149"/>
        <end position="176"/>
    </location>
</feature>
<dbReference type="SMART" id="SM00278">
    <property type="entry name" value="HhH1"/>
    <property type="match status" value="2"/>
</dbReference>
<dbReference type="Pfam" id="PF12836">
    <property type="entry name" value="HHH_3"/>
    <property type="match status" value="1"/>
</dbReference>
<dbReference type="GO" id="GO:0006281">
    <property type="term" value="P:DNA repair"/>
    <property type="evidence" value="ECO:0007669"/>
    <property type="project" value="InterPro"/>
</dbReference>
<feature type="compositionally biased region" description="Basic and acidic residues" evidence="1">
    <location>
        <begin position="149"/>
        <end position="170"/>
    </location>
</feature>
<feature type="domain" description="Helix-hairpin-helix DNA-binding motif class 1" evidence="3">
    <location>
        <begin position="99"/>
        <end position="118"/>
    </location>
</feature>
<reference evidence="4" key="1">
    <citation type="submission" date="2021-04" db="EMBL/GenBank/DDBJ databases">
        <title>Luteolibacter sp. 32A isolated from the skin of an Anderson's salamander (Ambystoma andersonii).</title>
        <authorList>
            <person name="Spergser J."/>
            <person name="Busse H.-J."/>
        </authorList>
    </citation>
    <scope>NUCLEOTIDE SEQUENCE</scope>
    <source>
        <strain evidence="4">32A</strain>
    </source>
</reference>
<protein>
    <submittedName>
        <fullName evidence="4">Helix-hairpin-helix domain-containing protein</fullName>
    </submittedName>
</protein>
<proteinExistence type="predicted"/>
<dbReference type="KEGG" id="lamb:KBB96_12480"/>